<dbReference type="EMBL" id="GBRH01198779">
    <property type="protein sequence ID" value="JAD99116.1"/>
    <property type="molecule type" value="Transcribed_RNA"/>
</dbReference>
<organism evidence="2">
    <name type="scientific">Arundo donax</name>
    <name type="common">Giant reed</name>
    <name type="synonym">Donax arundinaceus</name>
    <dbReference type="NCBI Taxonomy" id="35708"/>
    <lineage>
        <taxon>Eukaryota</taxon>
        <taxon>Viridiplantae</taxon>
        <taxon>Streptophyta</taxon>
        <taxon>Embryophyta</taxon>
        <taxon>Tracheophyta</taxon>
        <taxon>Spermatophyta</taxon>
        <taxon>Magnoliopsida</taxon>
        <taxon>Liliopsida</taxon>
        <taxon>Poales</taxon>
        <taxon>Poaceae</taxon>
        <taxon>PACMAD clade</taxon>
        <taxon>Arundinoideae</taxon>
        <taxon>Arundineae</taxon>
        <taxon>Arundo</taxon>
    </lineage>
</organism>
<sequence>MREMKSIFSSAFLSTRSKKQKSPQQVTP</sequence>
<evidence type="ECO:0000313" key="2">
    <source>
        <dbReference type="EMBL" id="JAD99116.1"/>
    </source>
</evidence>
<dbReference type="AlphaFoldDB" id="A0A0A9EGE4"/>
<proteinExistence type="predicted"/>
<evidence type="ECO:0000256" key="1">
    <source>
        <dbReference type="SAM" id="MobiDB-lite"/>
    </source>
</evidence>
<protein>
    <submittedName>
        <fullName evidence="2">Uncharacterized protein</fullName>
    </submittedName>
</protein>
<reference evidence="2" key="2">
    <citation type="journal article" date="2015" name="Data Brief">
        <title>Shoot transcriptome of the giant reed, Arundo donax.</title>
        <authorList>
            <person name="Barrero R.A."/>
            <person name="Guerrero F.D."/>
            <person name="Moolhuijzen P."/>
            <person name="Goolsby J.A."/>
            <person name="Tidwell J."/>
            <person name="Bellgard S.E."/>
            <person name="Bellgard M.I."/>
        </authorList>
    </citation>
    <scope>NUCLEOTIDE SEQUENCE</scope>
    <source>
        <tissue evidence="2">Shoot tissue taken approximately 20 cm above the soil surface</tissue>
    </source>
</reference>
<name>A0A0A9EGE4_ARUDO</name>
<feature type="region of interest" description="Disordered" evidence="1">
    <location>
        <begin position="1"/>
        <end position="28"/>
    </location>
</feature>
<accession>A0A0A9EGE4</accession>
<reference evidence="2" key="1">
    <citation type="submission" date="2014-09" db="EMBL/GenBank/DDBJ databases">
        <authorList>
            <person name="Magalhaes I.L.F."/>
            <person name="Oliveira U."/>
            <person name="Santos F.R."/>
            <person name="Vidigal T.H.D.A."/>
            <person name="Brescovit A.D."/>
            <person name="Santos A.J."/>
        </authorList>
    </citation>
    <scope>NUCLEOTIDE SEQUENCE</scope>
    <source>
        <tissue evidence="2">Shoot tissue taken approximately 20 cm above the soil surface</tissue>
    </source>
</reference>